<dbReference type="RefSeq" id="XP_009048162.1">
    <property type="nucleotide sequence ID" value="XM_009049914.1"/>
</dbReference>
<dbReference type="OrthoDB" id="6337960at2759"/>
<accession>V4B557</accession>
<feature type="region of interest" description="Disordered" evidence="1">
    <location>
        <begin position="1"/>
        <end position="40"/>
    </location>
</feature>
<reference evidence="2 3" key="1">
    <citation type="journal article" date="2013" name="Nature">
        <title>Insights into bilaterian evolution from three spiralian genomes.</title>
        <authorList>
            <person name="Simakov O."/>
            <person name="Marletaz F."/>
            <person name="Cho S.J."/>
            <person name="Edsinger-Gonzales E."/>
            <person name="Havlak P."/>
            <person name="Hellsten U."/>
            <person name="Kuo D.H."/>
            <person name="Larsson T."/>
            <person name="Lv J."/>
            <person name="Arendt D."/>
            <person name="Savage R."/>
            <person name="Osoegawa K."/>
            <person name="de Jong P."/>
            <person name="Grimwood J."/>
            <person name="Chapman J.A."/>
            <person name="Shapiro H."/>
            <person name="Aerts A."/>
            <person name="Otillar R.P."/>
            <person name="Terry A.Y."/>
            <person name="Boore J.L."/>
            <person name="Grigoriev I.V."/>
            <person name="Lindberg D.R."/>
            <person name="Seaver E.C."/>
            <person name="Weisblat D.A."/>
            <person name="Putnam N.H."/>
            <person name="Rokhsar D.S."/>
        </authorList>
    </citation>
    <scope>NUCLEOTIDE SEQUENCE [LARGE SCALE GENOMIC DNA]</scope>
</reference>
<dbReference type="KEGG" id="lgi:LOTGIDRAFT_238330"/>
<dbReference type="AlphaFoldDB" id="V4B557"/>
<dbReference type="GeneID" id="20250726"/>
<dbReference type="Proteomes" id="UP000030746">
    <property type="component" value="Unassembled WGS sequence"/>
</dbReference>
<dbReference type="CTD" id="20250726"/>
<feature type="compositionally biased region" description="Polar residues" evidence="1">
    <location>
        <begin position="1"/>
        <end position="13"/>
    </location>
</feature>
<evidence type="ECO:0000256" key="1">
    <source>
        <dbReference type="SAM" id="MobiDB-lite"/>
    </source>
</evidence>
<dbReference type="HOGENOM" id="CLU_1295657_0_0_1"/>
<dbReference type="EMBL" id="KB200538">
    <property type="protein sequence ID" value="ESP01112.1"/>
    <property type="molecule type" value="Genomic_DNA"/>
</dbReference>
<evidence type="ECO:0000313" key="3">
    <source>
        <dbReference type="Proteomes" id="UP000030746"/>
    </source>
</evidence>
<keyword evidence="3" id="KW-1185">Reference proteome</keyword>
<proteinExistence type="predicted"/>
<protein>
    <submittedName>
        <fullName evidence="2">Uncharacterized protein</fullName>
    </submittedName>
</protein>
<name>V4B557_LOTGI</name>
<evidence type="ECO:0000313" key="2">
    <source>
        <dbReference type="EMBL" id="ESP01112.1"/>
    </source>
</evidence>
<dbReference type="OMA" id="HTEEHEV"/>
<gene>
    <name evidence="2" type="ORF">LOTGIDRAFT_238330</name>
</gene>
<sequence>MGSLNSKSDNLASTPMKGAVGGMRHLDVDPRSPGLDRTPIVVDKTPDLNLGIGILDPRSPTAGIVRTPIVNVLNDKGEGGEDSLLINNSHVGNKMNFEGSDESGRVSDLSGSTELNSLSLSDVDECSNLLSVKDENSKKSKTKNQAKPKQLFPAMKRTVLMKNDIPRSPLANVPLDSNSPRNIVQRKHIKKIDTARSCRLDSNFCPLADKENM</sequence>
<organism evidence="2 3">
    <name type="scientific">Lottia gigantea</name>
    <name type="common">Giant owl limpet</name>
    <dbReference type="NCBI Taxonomy" id="225164"/>
    <lineage>
        <taxon>Eukaryota</taxon>
        <taxon>Metazoa</taxon>
        <taxon>Spiralia</taxon>
        <taxon>Lophotrochozoa</taxon>
        <taxon>Mollusca</taxon>
        <taxon>Gastropoda</taxon>
        <taxon>Patellogastropoda</taxon>
        <taxon>Lottioidea</taxon>
        <taxon>Lottiidae</taxon>
        <taxon>Lottia</taxon>
    </lineage>
</organism>